<proteinExistence type="predicted"/>
<feature type="region of interest" description="Disordered" evidence="1">
    <location>
        <begin position="38"/>
        <end position="69"/>
    </location>
</feature>
<evidence type="ECO:0000313" key="3">
    <source>
        <dbReference type="Proteomes" id="UP000298681"/>
    </source>
</evidence>
<dbReference type="RefSeq" id="WP_134673552.1">
    <property type="nucleotide sequence ID" value="NZ_SPUH01000001.1"/>
</dbReference>
<accession>A0A4Z1RKP4</accession>
<dbReference type="Proteomes" id="UP000298681">
    <property type="component" value="Unassembled WGS sequence"/>
</dbReference>
<feature type="region of interest" description="Disordered" evidence="1">
    <location>
        <begin position="161"/>
        <end position="225"/>
    </location>
</feature>
<organism evidence="2 3">
    <name type="scientific">Luteimonas yindakuii</name>
    <dbReference type="NCBI Taxonomy" id="2565782"/>
    <lineage>
        <taxon>Bacteria</taxon>
        <taxon>Pseudomonadati</taxon>
        <taxon>Pseudomonadota</taxon>
        <taxon>Gammaproteobacteria</taxon>
        <taxon>Lysobacterales</taxon>
        <taxon>Lysobacteraceae</taxon>
        <taxon>Luteimonas</taxon>
    </lineage>
</organism>
<feature type="compositionally biased region" description="Basic residues" evidence="1">
    <location>
        <begin position="56"/>
        <end position="68"/>
    </location>
</feature>
<protein>
    <submittedName>
        <fullName evidence="2">Uncharacterized protein</fullName>
    </submittedName>
</protein>
<evidence type="ECO:0000313" key="2">
    <source>
        <dbReference type="EMBL" id="TKS54171.1"/>
    </source>
</evidence>
<sequence length="317" mass="32045">MNTRDPSPLDADERALAAQLARHAPAGGPAPDLDARVLAAARAATGTHPASSPTQHARHATRPRRRRWPALTGLAASVALAAGIAWQLRPQPAPAPVQDEAAALPAAAFRAPPEARALPAPAAETAAAGAGVAAGPELADAPATPAVEATVTQPVDAAVDAVPPAGAADDGGSEPAPAAALAPSAPVPAPFATAAPARDDDTTSPRPMAKTPGPTAVGRQAMRGTAVPLRTAVAAAEADSGMHADMHPQGFGDEELDDSPPATVDSPEVHRAWLARIRELRDSGRTDDARESLAELRRRFPGLPIPDDLAALAEPAQ</sequence>
<feature type="compositionally biased region" description="Low complexity" evidence="1">
    <location>
        <begin position="161"/>
        <end position="196"/>
    </location>
</feature>
<dbReference type="EMBL" id="SPUH01000001">
    <property type="protein sequence ID" value="TKS54171.1"/>
    <property type="molecule type" value="Genomic_DNA"/>
</dbReference>
<gene>
    <name evidence="2" type="ORF">E4582_04885</name>
</gene>
<dbReference type="AlphaFoldDB" id="A0A4Z1RKP4"/>
<evidence type="ECO:0000256" key="1">
    <source>
        <dbReference type="SAM" id="MobiDB-lite"/>
    </source>
</evidence>
<keyword evidence="3" id="KW-1185">Reference proteome</keyword>
<name>A0A4Z1RKP4_9GAMM</name>
<comment type="caution">
    <text evidence="2">The sequence shown here is derived from an EMBL/GenBank/DDBJ whole genome shotgun (WGS) entry which is preliminary data.</text>
</comment>
<reference evidence="2 3" key="1">
    <citation type="submission" date="2019-01" db="EMBL/GenBank/DDBJ databases">
        <authorList>
            <person name="Zhang S."/>
        </authorList>
    </citation>
    <scope>NUCLEOTIDE SEQUENCE [LARGE SCALE GENOMIC DNA]</scope>
    <source>
        <strain evidence="2 3">1626</strain>
    </source>
</reference>
<feature type="region of interest" description="Disordered" evidence="1">
    <location>
        <begin position="243"/>
        <end position="267"/>
    </location>
</feature>